<reference evidence="2 3" key="1">
    <citation type="submission" date="2024-06" db="EMBL/GenBank/DDBJ databases">
        <title>Genomic Encyclopedia of Type Strains, Phase V (KMG-V): Genome sequencing to study the core and pangenomes of soil and plant-associated prokaryotes.</title>
        <authorList>
            <person name="Whitman W."/>
        </authorList>
    </citation>
    <scope>NUCLEOTIDE SEQUENCE [LARGE SCALE GENOMIC DNA]</scope>
    <source>
        <strain evidence="2 3">NE40</strain>
    </source>
</reference>
<feature type="chain" id="PRO_5045139262" description="DUF4892 domain-containing protein" evidence="1">
    <location>
        <begin position="36"/>
        <end position="298"/>
    </location>
</feature>
<dbReference type="Proteomes" id="UP001549366">
    <property type="component" value="Unassembled WGS sequence"/>
</dbReference>
<organism evidence="2 3">
    <name type="scientific">Endozoicomonas lisbonensis</name>
    <dbReference type="NCBI Taxonomy" id="3120522"/>
    <lineage>
        <taxon>Bacteria</taxon>
        <taxon>Pseudomonadati</taxon>
        <taxon>Pseudomonadota</taxon>
        <taxon>Gammaproteobacteria</taxon>
        <taxon>Oceanospirillales</taxon>
        <taxon>Endozoicomonadaceae</taxon>
        <taxon>Endozoicomonas</taxon>
    </lineage>
</organism>
<feature type="signal peptide" evidence="1">
    <location>
        <begin position="1"/>
        <end position="35"/>
    </location>
</feature>
<dbReference type="EMBL" id="JBEWTB010000002">
    <property type="protein sequence ID" value="MET4755083.1"/>
    <property type="molecule type" value="Genomic_DNA"/>
</dbReference>
<proteinExistence type="predicted"/>
<accession>A0ABV2SDR0</accession>
<keyword evidence="3" id="KW-1185">Reference proteome</keyword>
<keyword evidence="1" id="KW-0732">Signal</keyword>
<evidence type="ECO:0000256" key="1">
    <source>
        <dbReference type="SAM" id="SignalP"/>
    </source>
</evidence>
<dbReference type="InterPro" id="IPR032608">
    <property type="entry name" value="DUF4892"/>
</dbReference>
<evidence type="ECO:0000313" key="3">
    <source>
        <dbReference type="Proteomes" id="UP001549366"/>
    </source>
</evidence>
<evidence type="ECO:0000313" key="2">
    <source>
        <dbReference type="EMBL" id="MET4755083.1"/>
    </source>
</evidence>
<evidence type="ECO:0008006" key="4">
    <source>
        <dbReference type="Google" id="ProtNLM"/>
    </source>
</evidence>
<dbReference type="RefSeq" id="WP_354009542.1">
    <property type="nucleotide sequence ID" value="NZ_JBEWTA010000001.1"/>
</dbReference>
<sequence length="298" mass="33589">MVRANQLIHSLRQVCLSSVRTVFLLTAFIPTTATALDLQSYPAASVSLRVNEQRSNHPIVSSPMKKVNSVVLADEMQRLDGHLERRVYQLPSGHESDDGYQFFIQQLKARNVDPLFSCDSFGCGDSNFWANNIFRVSTLYGMSREQHYFLGRKVRPEEVVYYTVYSVKRGNRRVYTLVDEFTVEAGAVSGSDDSPMAFYIDRLPVSAGQLSRNDTYREVLSALRRNDSRQLLVNIELSVVLSEGVNGADEQIATQQRQQAMLQQQLKADGIASERFRVLSSYSTSSSRQAGIRLLLTQ</sequence>
<dbReference type="Pfam" id="PF16234">
    <property type="entry name" value="DUF4892"/>
    <property type="match status" value="1"/>
</dbReference>
<protein>
    <recommendedName>
        <fullName evidence="4">DUF4892 domain-containing protein</fullName>
    </recommendedName>
</protein>
<comment type="caution">
    <text evidence="2">The sequence shown here is derived from an EMBL/GenBank/DDBJ whole genome shotgun (WGS) entry which is preliminary data.</text>
</comment>
<gene>
    <name evidence="2" type="ORF">V5J35_000275</name>
</gene>
<name>A0ABV2SDR0_9GAMM</name>